<gene>
    <name evidence="17" type="ORF">EV215_0823</name>
</gene>
<keyword evidence="9 14" id="KW-0274">FAD</keyword>
<evidence type="ECO:0000256" key="11">
    <source>
        <dbReference type="ARBA" id="ARBA00023268"/>
    </source>
</evidence>
<keyword evidence="3 14" id="KW-0285">Flavoprotein</keyword>
<dbReference type="InterPro" id="IPR004821">
    <property type="entry name" value="Cyt_trans-like"/>
</dbReference>
<dbReference type="SUPFAM" id="SSF52374">
    <property type="entry name" value="Nucleotidylyl transferase"/>
    <property type="match status" value="1"/>
</dbReference>
<reference evidence="17 18" key="1">
    <citation type="submission" date="2019-03" db="EMBL/GenBank/DDBJ databases">
        <title>Genomic Encyclopedia of Type Strains, Phase IV (KMG-IV): sequencing the most valuable type-strain genomes for metagenomic binning, comparative biology and taxonomic classification.</title>
        <authorList>
            <person name="Goeker M."/>
        </authorList>
    </citation>
    <scope>NUCLEOTIDE SEQUENCE [LARGE SCALE GENOMIC DNA]</scope>
    <source>
        <strain evidence="17 18">DSM 100055</strain>
    </source>
</reference>
<dbReference type="GO" id="GO:0005524">
    <property type="term" value="F:ATP binding"/>
    <property type="evidence" value="ECO:0007669"/>
    <property type="project" value="UniProtKB-UniRule"/>
</dbReference>
<dbReference type="AlphaFoldDB" id="A0AA46DZ28"/>
<evidence type="ECO:0000256" key="10">
    <source>
        <dbReference type="ARBA" id="ARBA00022840"/>
    </source>
</evidence>
<dbReference type="InterPro" id="IPR014729">
    <property type="entry name" value="Rossmann-like_a/b/a_fold"/>
</dbReference>
<dbReference type="RefSeq" id="WP_134112716.1">
    <property type="nucleotide sequence ID" value="NZ_SOBG01000003.1"/>
</dbReference>
<dbReference type="InterPro" id="IPR023465">
    <property type="entry name" value="Riboflavin_kinase_dom_sf"/>
</dbReference>
<dbReference type="PANTHER" id="PTHR22749:SF6">
    <property type="entry name" value="RIBOFLAVIN KINASE"/>
    <property type="match status" value="1"/>
</dbReference>
<comment type="catalytic activity">
    <reaction evidence="12 14">
        <text>riboflavin + ATP = FMN + ADP + H(+)</text>
        <dbReference type="Rhea" id="RHEA:14357"/>
        <dbReference type="ChEBI" id="CHEBI:15378"/>
        <dbReference type="ChEBI" id="CHEBI:30616"/>
        <dbReference type="ChEBI" id="CHEBI:57986"/>
        <dbReference type="ChEBI" id="CHEBI:58210"/>
        <dbReference type="ChEBI" id="CHEBI:456216"/>
        <dbReference type="EC" id="2.7.1.26"/>
    </reaction>
</comment>
<keyword evidence="6 14" id="KW-0548">Nucleotidyltransferase</keyword>
<dbReference type="InterPro" id="IPR023468">
    <property type="entry name" value="Riboflavin_kinase"/>
</dbReference>
<dbReference type="CDD" id="cd02064">
    <property type="entry name" value="FAD_synthetase_N"/>
    <property type="match status" value="1"/>
</dbReference>
<evidence type="ECO:0000313" key="17">
    <source>
        <dbReference type="EMBL" id="TDT71448.1"/>
    </source>
</evidence>
<evidence type="ECO:0000256" key="14">
    <source>
        <dbReference type="PIRNR" id="PIRNR004491"/>
    </source>
</evidence>
<dbReference type="Gene3D" id="2.40.30.30">
    <property type="entry name" value="Riboflavin kinase-like"/>
    <property type="match status" value="1"/>
</dbReference>
<name>A0AA46DZ28_9FUSO</name>
<comment type="caution">
    <text evidence="17">The sequence shown here is derived from an EMBL/GenBank/DDBJ whole genome shotgun (WGS) entry which is preliminary data.</text>
</comment>
<evidence type="ECO:0000313" key="18">
    <source>
        <dbReference type="Proteomes" id="UP000294678"/>
    </source>
</evidence>
<dbReference type="NCBIfam" id="NF004162">
    <property type="entry name" value="PRK05627.1-5"/>
    <property type="match status" value="1"/>
</dbReference>
<evidence type="ECO:0000256" key="4">
    <source>
        <dbReference type="ARBA" id="ARBA00022643"/>
    </source>
</evidence>
<keyword evidence="11" id="KW-0511">Multifunctional enzyme</keyword>
<keyword evidence="4 14" id="KW-0288">FMN</keyword>
<dbReference type="FunFam" id="3.40.50.620:FF:000021">
    <property type="entry name" value="Riboflavin biosynthesis protein"/>
    <property type="match status" value="1"/>
</dbReference>
<evidence type="ECO:0000256" key="13">
    <source>
        <dbReference type="ARBA" id="ARBA00049494"/>
    </source>
</evidence>
<dbReference type="Pfam" id="PF06574">
    <property type="entry name" value="FAD_syn"/>
    <property type="match status" value="1"/>
</dbReference>
<dbReference type="InterPro" id="IPR015865">
    <property type="entry name" value="Riboflavin_kinase_bac/euk"/>
</dbReference>
<dbReference type="NCBIfam" id="TIGR00125">
    <property type="entry name" value="cyt_tran_rel"/>
    <property type="match status" value="1"/>
</dbReference>
<dbReference type="NCBIfam" id="TIGR00083">
    <property type="entry name" value="ribF"/>
    <property type="match status" value="1"/>
</dbReference>
<evidence type="ECO:0000256" key="1">
    <source>
        <dbReference type="ARBA" id="ARBA00004726"/>
    </source>
</evidence>
<comment type="similarity">
    <text evidence="14">Belongs to the ribF family.</text>
</comment>
<evidence type="ECO:0000256" key="12">
    <source>
        <dbReference type="ARBA" id="ARBA00047880"/>
    </source>
</evidence>
<dbReference type="EC" id="2.7.7.2" evidence="14"/>
<evidence type="ECO:0000256" key="8">
    <source>
        <dbReference type="ARBA" id="ARBA00022777"/>
    </source>
</evidence>
<dbReference type="GO" id="GO:0003919">
    <property type="term" value="F:FMN adenylyltransferase activity"/>
    <property type="evidence" value="ECO:0007669"/>
    <property type="project" value="UniProtKB-UniRule"/>
</dbReference>
<evidence type="ECO:0000256" key="6">
    <source>
        <dbReference type="ARBA" id="ARBA00022695"/>
    </source>
</evidence>
<keyword evidence="15" id="KW-0175">Coiled coil</keyword>
<dbReference type="GO" id="GO:0009398">
    <property type="term" value="P:FMN biosynthetic process"/>
    <property type="evidence" value="ECO:0007669"/>
    <property type="project" value="UniProtKB-UniRule"/>
</dbReference>
<accession>A0AA46DZ28</accession>
<keyword evidence="10 14" id="KW-0067">ATP-binding</keyword>
<dbReference type="GO" id="GO:0008531">
    <property type="term" value="F:riboflavin kinase activity"/>
    <property type="evidence" value="ECO:0007669"/>
    <property type="project" value="UniProtKB-UniRule"/>
</dbReference>
<dbReference type="EC" id="2.7.1.26" evidence="14"/>
<keyword evidence="5 14" id="KW-0808">Transferase</keyword>
<dbReference type="NCBIfam" id="NF004160">
    <property type="entry name" value="PRK05627.1-3"/>
    <property type="match status" value="1"/>
</dbReference>
<keyword evidence="8 14" id="KW-0418">Kinase</keyword>
<organism evidence="17 18">
    <name type="scientific">Hypnocyclicus thermotrophus</name>
    <dbReference type="NCBI Taxonomy" id="1627895"/>
    <lineage>
        <taxon>Bacteria</taxon>
        <taxon>Fusobacteriati</taxon>
        <taxon>Fusobacteriota</taxon>
        <taxon>Fusobacteriia</taxon>
        <taxon>Fusobacteriales</taxon>
        <taxon>Fusobacteriaceae</taxon>
        <taxon>Hypnocyclicus</taxon>
    </lineage>
</organism>
<evidence type="ECO:0000256" key="5">
    <source>
        <dbReference type="ARBA" id="ARBA00022679"/>
    </source>
</evidence>
<protein>
    <recommendedName>
        <fullName evidence="14">Riboflavin biosynthesis protein</fullName>
    </recommendedName>
    <domain>
        <recommendedName>
            <fullName evidence="14">Riboflavin kinase</fullName>
            <ecNumber evidence="14">2.7.1.26</ecNumber>
        </recommendedName>
        <alternativeName>
            <fullName evidence="14">Flavokinase</fullName>
        </alternativeName>
    </domain>
    <domain>
        <recommendedName>
            <fullName evidence="14">FMN adenylyltransferase</fullName>
            <ecNumber evidence="14">2.7.7.2</ecNumber>
        </recommendedName>
        <alternativeName>
            <fullName evidence="14">FAD pyrophosphorylase</fullName>
        </alternativeName>
        <alternativeName>
            <fullName evidence="14">FAD synthase</fullName>
        </alternativeName>
    </domain>
</protein>
<feature type="domain" description="Riboflavin kinase" evidence="16">
    <location>
        <begin position="183"/>
        <end position="311"/>
    </location>
</feature>
<dbReference type="GO" id="GO:0006747">
    <property type="term" value="P:FAD biosynthetic process"/>
    <property type="evidence" value="ECO:0007669"/>
    <property type="project" value="UniProtKB-UniRule"/>
</dbReference>
<dbReference type="PIRSF" id="PIRSF004491">
    <property type="entry name" value="FAD_Synth"/>
    <property type="match status" value="1"/>
</dbReference>
<dbReference type="GO" id="GO:0009231">
    <property type="term" value="P:riboflavin biosynthetic process"/>
    <property type="evidence" value="ECO:0007669"/>
    <property type="project" value="InterPro"/>
</dbReference>
<dbReference type="InterPro" id="IPR002606">
    <property type="entry name" value="Riboflavin_kinase_bac"/>
</dbReference>
<comment type="pathway">
    <text evidence="2 14">Cofactor biosynthesis; FMN biosynthesis; FMN from riboflavin (ATP route): step 1/1.</text>
</comment>
<dbReference type="PANTHER" id="PTHR22749">
    <property type="entry name" value="RIBOFLAVIN KINASE/FMN ADENYLYLTRANSFERASE"/>
    <property type="match status" value="1"/>
</dbReference>
<evidence type="ECO:0000256" key="9">
    <source>
        <dbReference type="ARBA" id="ARBA00022827"/>
    </source>
</evidence>
<keyword evidence="18" id="KW-1185">Reference proteome</keyword>
<dbReference type="SMART" id="SM00904">
    <property type="entry name" value="Flavokinase"/>
    <property type="match status" value="1"/>
</dbReference>
<evidence type="ECO:0000256" key="2">
    <source>
        <dbReference type="ARBA" id="ARBA00005201"/>
    </source>
</evidence>
<sequence>MEIIIGLENYKKDYKNVCLALGTFDGIHKGHKKLIKSSVECAKKNNGTAVVMTFSEHPKKVFHNENRRILINNEKEKIHLLKKIGVDVLVIAHFTEEFKKLTPYEFVSEIIYTKLKAKHLFAGFNYTFGAKRAGKAEDLIQMAKDFNIKTTIIKPVTIDNTIISSTLIRELIEKGEMELAEKYLGYPFLIMGEVIHGKKIGRKIGFPTANIKTYNKIYPPNGIYGVEVIVEGDNNIYDGLLNIGHNPTVNENIENEYHIEVHILNFDKEIYGKEIMVKVKKYLREEKKFDTMEELIEAIKNDIIIWENHLKVKENE</sequence>
<dbReference type="Pfam" id="PF01687">
    <property type="entry name" value="Flavokinase"/>
    <property type="match status" value="1"/>
</dbReference>
<comment type="pathway">
    <text evidence="1 14">Cofactor biosynthesis; FAD biosynthesis; FAD from FMN: step 1/1.</text>
</comment>
<evidence type="ECO:0000256" key="3">
    <source>
        <dbReference type="ARBA" id="ARBA00022630"/>
    </source>
</evidence>
<evidence type="ECO:0000259" key="16">
    <source>
        <dbReference type="SMART" id="SM00904"/>
    </source>
</evidence>
<dbReference type="Gene3D" id="3.40.50.620">
    <property type="entry name" value="HUPs"/>
    <property type="match status" value="1"/>
</dbReference>
<dbReference type="EMBL" id="SOBG01000003">
    <property type="protein sequence ID" value="TDT71448.1"/>
    <property type="molecule type" value="Genomic_DNA"/>
</dbReference>
<evidence type="ECO:0000256" key="15">
    <source>
        <dbReference type="SAM" id="Coils"/>
    </source>
</evidence>
<dbReference type="InterPro" id="IPR015864">
    <property type="entry name" value="FAD_synthase"/>
</dbReference>
<dbReference type="SUPFAM" id="SSF82114">
    <property type="entry name" value="Riboflavin kinase-like"/>
    <property type="match status" value="1"/>
</dbReference>
<proteinExistence type="inferred from homology"/>
<evidence type="ECO:0000256" key="7">
    <source>
        <dbReference type="ARBA" id="ARBA00022741"/>
    </source>
</evidence>
<feature type="coiled-coil region" evidence="15">
    <location>
        <begin position="282"/>
        <end position="316"/>
    </location>
</feature>
<comment type="catalytic activity">
    <reaction evidence="13 14">
        <text>FMN + ATP + H(+) = FAD + diphosphate</text>
        <dbReference type="Rhea" id="RHEA:17237"/>
        <dbReference type="ChEBI" id="CHEBI:15378"/>
        <dbReference type="ChEBI" id="CHEBI:30616"/>
        <dbReference type="ChEBI" id="CHEBI:33019"/>
        <dbReference type="ChEBI" id="CHEBI:57692"/>
        <dbReference type="ChEBI" id="CHEBI:58210"/>
        <dbReference type="EC" id="2.7.7.2"/>
    </reaction>
</comment>
<dbReference type="Proteomes" id="UP000294678">
    <property type="component" value="Unassembled WGS sequence"/>
</dbReference>
<keyword evidence="7 14" id="KW-0547">Nucleotide-binding</keyword>